<dbReference type="OrthoDB" id="3942284at2759"/>
<dbReference type="Proteomes" id="UP000504636">
    <property type="component" value="Unplaced"/>
</dbReference>
<evidence type="ECO:0000313" key="4">
    <source>
        <dbReference type="RefSeq" id="XP_033579432.1"/>
    </source>
</evidence>
<dbReference type="RefSeq" id="XP_033579432.1">
    <property type="nucleotide sequence ID" value="XM_033727851.1"/>
</dbReference>
<reference evidence="4" key="2">
    <citation type="submission" date="2020-04" db="EMBL/GenBank/DDBJ databases">
        <authorList>
            <consortium name="NCBI Genome Project"/>
        </authorList>
    </citation>
    <scope>NUCLEOTIDE SEQUENCE</scope>
    <source>
        <strain evidence="4">CBS 304.34</strain>
    </source>
</reference>
<reference evidence="4" key="3">
    <citation type="submission" date="2025-04" db="UniProtKB">
        <authorList>
            <consortium name="RefSeq"/>
        </authorList>
    </citation>
    <scope>IDENTIFICATION</scope>
    <source>
        <strain evidence="4">CBS 304.34</strain>
    </source>
</reference>
<keyword evidence="3" id="KW-1185">Reference proteome</keyword>
<sequence>MATILDPSHISTFFLSLPLPFHHFHTSFASATGTASVSFHPLDLRSHDLTLKMALSKRVNDAITRANDANRAGPIIVSPPANRPVPFTVEEDDLILRLRSTTQLSWPEIGARFPERGRRADISVQVRQSRGLNAKAMADVNAFRSHFGITANSLQNDVHFTRANGAHIRTPGSNVAVPAYGLVTPTTGAPQVVIPSAVIVPSVAPIPTLPAPTPASSSEIAPIAASSDSSSLLSEAPRTPVLDAQEPPAPAPIPIASSEHPKEASESTALPDPSASAPPAPVVPQPTVAPVQTGRPARPVRARVPAPAATAPKSAPVRRAVGTRVQPLRAPPGGWHEWLSAPVPDITHRGTPEHARLEAELKAHTATFPFFPESNYRADFAWSAPVPQTFVEKELEDARIEREEAQAAALAPRPAVIPIEDLETSELAALLELPKESNFPTSEILQRAKWHIKPYAVRFDGKEWRRPKAAPKPAPKKRAAAAVVDAPMETRAAKKARQG</sequence>
<evidence type="ECO:0000313" key="2">
    <source>
        <dbReference type="EMBL" id="KAF2812468.1"/>
    </source>
</evidence>
<dbReference type="GeneID" id="54468744"/>
<feature type="region of interest" description="Disordered" evidence="1">
    <location>
        <begin position="464"/>
        <end position="499"/>
    </location>
</feature>
<evidence type="ECO:0000313" key="3">
    <source>
        <dbReference type="Proteomes" id="UP000504636"/>
    </source>
</evidence>
<feature type="region of interest" description="Disordered" evidence="1">
    <location>
        <begin position="211"/>
        <end position="319"/>
    </location>
</feature>
<reference evidence="2 4" key="1">
    <citation type="journal article" date="2020" name="Stud. Mycol.">
        <title>101 Dothideomycetes genomes: a test case for predicting lifestyles and emergence of pathogens.</title>
        <authorList>
            <person name="Haridas S."/>
            <person name="Albert R."/>
            <person name="Binder M."/>
            <person name="Bloem J."/>
            <person name="Labutti K."/>
            <person name="Salamov A."/>
            <person name="Andreopoulos B."/>
            <person name="Baker S."/>
            <person name="Barry K."/>
            <person name="Bills G."/>
            <person name="Bluhm B."/>
            <person name="Cannon C."/>
            <person name="Castanera R."/>
            <person name="Culley D."/>
            <person name="Daum C."/>
            <person name="Ezra D."/>
            <person name="Gonzalez J."/>
            <person name="Henrissat B."/>
            <person name="Kuo A."/>
            <person name="Liang C."/>
            <person name="Lipzen A."/>
            <person name="Lutzoni F."/>
            <person name="Magnuson J."/>
            <person name="Mondo S."/>
            <person name="Nolan M."/>
            <person name="Ohm R."/>
            <person name="Pangilinan J."/>
            <person name="Park H.-J."/>
            <person name="Ramirez L."/>
            <person name="Alfaro M."/>
            <person name="Sun H."/>
            <person name="Tritt A."/>
            <person name="Yoshinaga Y."/>
            <person name="Zwiers L.-H."/>
            <person name="Turgeon B."/>
            <person name="Goodwin S."/>
            <person name="Spatafora J."/>
            <person name="Crous P."/>
            <person name="Grigoriev I."/>
        </authorList>
    </citation>
    <scope>NUCLEOTIDE SEQUENCE</scope>
    <source>
        <strain evidence="2 4">CBS 304.34</strain>
    </source>
</reference>
<feature type="compositionally biased region" description="Low complexity" evidence="1">
    <location>
        <begin position="214"/>
        <end position="237"/>
    </location>
</feature>
<proteinExistence type="predicted"/>
<evidence type="ECO:0000256" key="1">
    <source>
        <dbReference type="SAM" id="MobiDB-lite"/>
    </source>
</evidence>
<organism evidence="2">
    <name type="scientific">Mytilinidion resinicola</name>
    <dbReference type="NCBI Taxonomy" id="574789"/>
    <lineage>
        <taxon>Eukaryota</taxon>
        <taxon>Fungi</taxon>
        <taxon>Dikarya</taxon>
        <taxon>Ascomycota</taxon>
        <taxon>Pezizomycotina</taxon>
        <taxon>Dothideomycetes</taxon>
        <taxon>Pleosporomycetidae</taxon>
        <taxon>Mytilinidiales</taxon>
        <taxon>Mytilinidiaceae</taxon>
        <taxon>Mytilinidion</taxon>
    </lineage>
</organism>
<dbReference type="EMBL" id="MU003697">
    <property type="protein sequence ID" value="KAF2812468.1"/>
    <property type="molecule type" value="Genomic_DNA"/>
</dbReference>
<feature type="compositionally biased region" description="Low complexity" evidence="1">
    <location>
        <begin position="285"/>
        <end position="315"/>
    </location>
</feature>
<name>A0A6A6YV99_9PEZI</name>
<dbReference type="AlphaFoldDB" id="A0A6A6YV99"/>
<protein>
    <submittedName>
        <fullName evidence="2 4">Uncharacterized protein</fullName>
    </submittedName>
</protein>
<accession>A0A6A6YV99</accession>
<gene>
    <name evidence="2 4" type="ORF">BDZ99DRAFT_569141</name>
</gene>
<feature type="compositionally biased region" description="Basic residues" evidence="1">
    <location>
        <begin position="467"/>
        <end position="479"/>
    </location>
</feature>